<evidence type="ECO:0000313" key="2">
    <source>
        <dbReference type="Proteomes" id="UP000628109"/>
    </source>
</evidence>
<dbReference type="RefSeq" id="WP_165363342.1">
    <property type="nucleotide sequence ID" value="NZ_BMDU01000002.1"/>
</dbReference>
<organism evidence="1 2">
    <name type="scientific">Sphingobium fuliginis (strain ATCC 27551)</name>
    <dbReference type="NCBI Taxonomy" id="336203"/>
    <lineage>
        <taxon>Bacteria</taxon>
        <taxon>Pseudomonadati</taxon>
        <taxon>Pseudomonadota</taxon>
        <taxon>Alphaproteobacteria</taxon>
        <taxon>Sphingomonadales</taxon>
        <taxon>Sphingomonadaceae</taxon>
        <taxon>Sphingobium</taxon>
    </lineage>
</organism>
<dbReference type="NCBIfam" id="NF033450">
    <property type="entry name" value="BREX_PglZ_1_B"/>
    <property type="match status" value="1"/>
</dbReference>
<keyword evidence="2" id="KW-1185">Reference proteome</keyword>
<gene>
    <name evidence="1" type="ORF">GCM10019071_15150</name>
</gene>
<dbReference type="Proteomes" id="UP000628109">
    <property type="component" value="Unassembled WGS sequence"/>
</dbReference>
<evidence type="ECO:0008006" key="3">
    <source>
        <dbReference type="Google" id="ProtNLM"/>
    </source>
</evidence>
<name>A0ABQ1ETE6_SPHSA</name>
<reference evidence="2" key="1">
    <citation type="journal article" date="2019" name="Int. J. Syst. Evol. Microbiol.">
        <title>The Global Catalogue of Microorganisms (GCM) 10K type strain sequencing project: providing services to taxonomists for standard genome sequencing and annotation.</title>
        <authorList>
            <consortium name="The Broad Institute Genomics Platform"/>
            <consortium name="The Broad Institute Genome Sequencing Center for Infectious Disease"/>
            <person name="Wu L."/>
            <person name="Ma J."/>
        </authorList>
    </citation>
    <scope>NUCLEOTIDE SEQUENCE [LARGE SCALE GENOMIC DNA]</scope>
    <source>
        <strain evidence="2">CCM 7327</strain>
    </source>
</reference>
<sequence length="759" mass="82677">MTPLDALVAALRDTASYNASAESPPETIVWCDANSEFVSLIPTLRERLPELLTYGDYKFAERTGPAVWIRAATAGAIDRVTWPQDLTPIIYLPGVARDILKGAEDCPPLLQPLVWFTVAGSLFGHVNGKDWTLRAFLVSERGALRLRVNDDAATRAALGEAATRLFSRPIDELRNRIWDADQFNSLLAPDLDADMLDWIDGQLNEAADSARFQAFANLSARQLDFDPRKLGIPDAVRRLTKRDGRWRQVWARFEAATGYEGVVSALAMQEPTGLFDHEDNPDAYPKLNIKGEAKLRQDLLSLSDLSLETARARIMALEDEHSWRRKTIWARRGEAPLAQALVHLVVVAAAKPLPSHDGSALARAYVDQGSAVDWAAMQALAAAPRQIDREAVTAAIRAIYLPWLEEGAVALQELLKTSKLKLAAPPSSSPDATTILFVDGFRMDLARELEQRLTAQGLNVALSWSWSGFPTVTATCKPMVTPVAHLLSGPSQTSDVLPLAPDGKAASKSVLYKLMKSQGWETDNALLPNQNLWAETADFDEEGHALGAKLAERLDAGIRDTADAVMQLVRTGRKVRIVTDHGWLLMPGGLPVAALDAGLTEANGKRTRCAMVKSRAETSYLQLPWTWSDQVYVAAATGARSFYAAYEYAHGGISPQECILPVMDISGSASSRDVSITEARWEGLRLRIAVAGGADMRADVRLGVETAGISLAKGGRVLDEHGKTSVLLSDDHEGQEASIVILDDHDRVVAHRTTKVGGE</sequence>
<protein>
    <recommendedName>
        <fullName evidence="3">BREX-1 system phosphatase PglZ type B</fullName>
    </recommendedName>
</protein>
<evidence type="ECO:0000313" key="1">
    <source>
        <dbReference type="EMBL" id="GFZ86617.1"/>
    </source>
</evidence>
<accession>A0ABQ1ETE6</accession>
<dbReference type="EMBL" id="BMDU01000002">
    <property type="protein sequence ID" value="GFZ86617.1"/>
    <property type="molecule type" value="Genomic_DNA"/>
</dbReference>
<proteinExistence type="predicted"/>
<comment type="caution">
    <text evidence="1">The sequence shown here is derived from an EMBL/GenBank/DDBJ whole genome shotgun (WGS) entry which is preliminary data.</text>
</comment>